<comment type="subunit">
    <text evidence="5">Part of the 50S ribosomal subunit. Forms a bridge to the 30S subunit in the 70S ribosome.</text>
</comment>
<dbReference type="HAMAP" id="MF_01320_B">
    <property type="entry name" value="Ribosomal_uL2_B"/>
    <property type="match status" value="1"/>
</dbReference>
<dbReference type="Pfam" id="PF00181">
    <property type="entry name" value="Ribosomal_L2_N"/>
    <property type="match status" value="1"/>
</dbReference>
<evidence type="ECO:0000259" key="7">
    <source>
        <dbReference type="SMART" id="SM01382"/>
    </source>
</evidence>
<dbReference type="FunFam" id="2.40.50.140:FF:000003">
    <property type="entry name" value="50S ribosomal protein L2"/>
    <property type="match status" value="1"/>
</dbReference>
<dbReference type="SMART" id="SM01383">
    <property type="entry name" value="Ribosomal_L2"/>
    <property type="match status" value="1"/>
</dbReference>
<dbReference type="PROSITE" id="PS00467">
    <property type="entry name" value="RIBOSOMAL_L2"/>
    <property type="match status" value="1"/>
</dbReference>
<protein>
    <recommendedName>
        <fullName evidence="4 5">Large ribosomal subunit protein uL2</fullName>
    </recommendedName>
</protein>
<keyword evidence="5" id="KW-0699">rRNA-binding</keyword>
<dbReference type="SUPFAM" id="SSF50104">
    <property type="entry name" value="Translation proteins SH3-like domain"/>
    <property type="match status" value="1"/>
</dbReference>
<dbReference type="InterPro" id="IPR022671">
    <property type="entry name" value="Ribosomal_uL2_CS"/>
</dbReference>
<dbReference type="PANTHER" id="PTHR13691:SF5">
    <property type="entry name" value="LARGE RIBOSOMAL SUBUNIT PROTEIN UL2M"/>
    <property type="match status" value="1"/>
</dbReference>
<evidence type="ECO:0000256" key="5">
    <source>
        <dbReference type="HAMAP-Rule" id="MF_01320"/>
    </source>
</evidence>
<evidence type="ECO:0000256" key="3">
    <source>
        <dbReference type="ARBA" id="ARBA00023274"/>
    </source>
</evidence>
<comment type="function">
    <text evidence="5">One of the primary rRNA binding proteins. Required for association of the 30S and 50S subunits to form the 70S ribosome, for tRNA binding and peptide bond formation. It has been suggested to have peptidyltransferase activity; this is somewhat controversial. Makes several contacts with the 16S rRNA in the 70S ribosome.</text>
</comment>
<feature type="domain" description="Large ribosomal subunit protein uL2 RNA-binding" evidence="8">
    <location>
        <begin position="42"/>
        <end position="118"/>
    </location>
</feature>
<dbReference type="GO" id="GO:0016740">
    <property type="term" value="F:transferase activity"/>
    <property type="evidence" value="ECO:0007669"/>
    <property type="project" value="InterPro"/>
</dbReference>
<dbReference type="GO" id="GO:0019843">
    <property type="term" value="F:rRNA binding"/>
    <property type="evidence" value="ECO:0007669"/>
    <property type="project" value="UniProtKB-UniRule"/>
</dbReference>
<dbReference type="FunFam" id="2.30.30.30:FF:000001">
    <property type="entry name" value="50S ribosomal protein L2"/>
    <property type="match status" value="1"/>
</dbReference>
<dbReference type="InterPro" id="IPR005880">
    <property type="entry name" value="Ribosomal_uL2_bac/org-type"/>
</dbReference>
<keyword evidence="3 5" id="KW-0687">Ribonucleoprotein</keyword>
<dbReference type="GO" id="GO:0015934">
    <property type="term" value="C:large ribosomal subunit"/>
    <property type="evidence" value="ECO:0007669"/>
    <property type="project" value="InterPro"/>
</dbReference>
<dbReference type="InterPro" id="IPR022669">
    <property type="entry name" value="Ribosomal_uL2_C"/>
</dbReference>
<dbReference type="InterPro" id="IPR014722">
    <property type="entry name" value="Rib_uL2_dom2"/>
</dbReference>
<dbReference type="InterPro" id="IPR012340">
    <property type="entry name" value="NA-bd_OB-fold"/>
</dbReference>
<dbReference type="GO" id="GO:0003735">
    <property type="term" value="F:structural constituent of ribosome"/>
    <property type="evidence" value="ECO:0007669"/>
    <property type="project" value="InterPro"/>
</dbReference>
<keyword evidence="10" id="KW-1185">Reference proteome</keyword>
<dbReference type="AlphaFoldDB" id="A0A1A8XGX0"/>
<evidence type="ECO:0000313" key="10">
    <source>
        <dbReference type="Proteomes" id="UP000199600"/>
    </source>
</evidence>
<dbReference type="GO" id="GO:0002181">
    <property type="term" value="P:cytoplasmic translation"/>
    <property type="evidence" value="ECO:0007669"/>
    <property type="project" value="TreeGrafter"/>
</dbReference>
<dbReference type="FunFam" id="4.10.950.10:FF:000001">
    <property type="entry name" value="50S ribosomal protein L2"/>
    <property type="match status" value="1"/>
</dbReference>
<evidence type="ECO:0000313" key="9">
    <source>
        <dbReference type="EMBL" id="SBT03617.1"/>
    </source>
</evidence>
<dbReference type="Proteomes" id="UP000199600">
    <property type="component" value="Unassembled WGS sequence"/>
</dbReference>
<evidence type="ECO:0000259" key="8">
    <source>
        <dbReference type="SMART" id="SM01383"/>
    </source>
</evidence>
<dbReference type="EMBL" id="FLQY01000010">
    <property type="protein sequence ID" value="SBT03617.1"/>
    <property type="molecule type" value="Genomic_DNA"/>
</dbReference>
<dbReference type="Gene3D" id="2.40.50.140">
    <property type="entry name" value="Nucleic acid-binding proteins"/>
    <property type="match status" value="1"/>
</dbReference>
<dbReference type="Gene3D" id="2.30.30.30">
    <property type="match status" value="1"/>
</dbReference>
<dbReference type="InterPro" id="IPR022666">
    <property type="entry name" value="Ribosomal_uL2_RNA-bd_dom"/>
</dbReference>
<dbReference type="InterPro" id="IPR002171">
    <property type="entry name" value="Ribosomal_uL2"/>
</dbReference>
<evidence type="ECO:0000256" key="6">
    <source>
        <dbReference type="SAM" id="MobiDB-lite"/>
    </source>
</evidence>
<accession>A0A1A8XGX0</accession>
<proteinExistence type="inferred from homology"/>
<dbReference type="NCBIfam" id="TIGR01171">
    <property type="entry name" value="rplB_bact"/>
    <property type="match status" value="1"/>
</dbReference>
<dbReference type="SMART" id="SM01382">
    <property type="entry name" value="Ribosomal_L2_C"/>
    <property type="match status" value="1"/>
</dbReference>
<dbReference type="InterPro" id="IPR014726">
    <property type="entry name" value="Ribosomal_uL2_dom3"/>
</dbReference>
<feature type="domain" description="Large ribosomal subunit protein uL2 C-terminal" evidence="7">
    <location>
        <begin position="124"/>
        <end position="252"/>
    </location>
</feature>
<organism evidence="9 10">
    <name type="scientific">Candidatus Propionivibrio aalborgensis</name>
    <dbReference type="NCBI Taxonomy" id="1860101"/>
    <lineage>
        <taxon>Bacteria</taxon>
        <taxon>Pseudomonadati</taxon>
        <taxon>Pseudomonadota</taxon>
        <taxon>Betaproteobacteria</taxon>
        <taxon>Rhodocyclales</taxon>
        <taxon>Rhodocyclaceae</taxon>
        <taxon>Propionivibrio</taxon>
    </lineage>
</organism>
<evidence type="ECO:0000256" key="2">
    <source>
        <dbReference type="ARBA" id="ARBA00022980"/>
    </source>
</evidence>
<keyword evidence="5" id="KW-0694">RNA-binding</keyword>
<gene>
    <name evidence="5 9" type="primary">rplB</name>
    <name evidence="9" type="ORF">PROAA_1070042</name>
</gene>
<reference evidence="9 10" key="1">
    <citation type="submission" date="2016-06" db="EMBL/GenBank/DDBJ databases">
        <authorList>
            <person name="Kjaerup R.B."/>
            <person name="Dalgaard T.S."/>
            <person name="Juul-Madsen H.R."/>
        </authorList>
    </citation>
    <scope>NUCLEOTIDE SEQUENCE [LARGE SCALE GENOMIC DNA]</scope>
    <source>
        <strain evidence="9">2</strain>
    </source>
</reference>
<dbReference type="Pfam" id="PF03947">
    <property type="entry name" value="Ribosomal_L2_C"/>
    <property type="match status" value="1"/>
</dbReference>
<feature type="region of interest" description="Disordered" evidence="6">
    <location>
        <begin position="233"/>
        <end position="275"/>
    </location>
</feature>
<name>A0A1A8XGX0_9RHOO</name>
<dbReference type="Gene3D" id="4.10.950.10">
    <property type="entry name" value="Ribosomal protein L2, domain 3"/>
    <property type="match status" value="1"/>
</dbReference>
<feature type="compositionally biased region" description="Basic residues" evidence="6">
    <location>
        <begin position="50"/>
        <end position="59"/>
    </location>
</feature>
<dbReference type="RefSeq" id="WP_186409498.1">
    <property type="nucleotide sequence ID" value="NZ_FLQY01000010.1"/>
</dbReference>
<dbReference type="InterPro" id="IPR008991">
    <property type="entry name" value="Translation_prot_SH3-like_sf"/>
</dbReference>
<keyword evidence="2 5" id="KW-0689">Ribosomal protein</keyword>
<dbReference type="SUPFAM" id="SSF50249">
    <property type="entry name" value="Nucleic acid-binding proteins"/>
    <property type="match status" value="1"/>
</dbReference>
<dbReference type="PIRSF" id="PIRSF002158">
    <property type="entry name" value="Ribosomal_L2"/>
    <property type="match status" value="1"/>
</dbReference>
<dbReference type="PANTHER" id="PTHR13691">
    <property type="entry name" value="RIBOSOMAL PROTEIN L2"/>
    <property type="match status" value="1"/>
</dbReference>
<comment type="similarity">
    <text evidence="1 5">Belongs to the universal ribosomal protein uL2 family.</text>
</comment>
<sequence>MALVKVKPTSPGRRAVVKVVDPSLHKGKPLASLVEPQSKHAGRNNNGHITTRHKGGGHKQHYRLVDFKRNKDGIPAKVERLEYDPNRTANIALLCYADGQRSYVIAPKGMVVGQQVVSGSEAPIKSGNTLPIRNIPVGTTIHCIEMVPGKGAQIARSAGTSAQLLAREGVYAQIRLRSGEIRRVHVECRATVGEVGNGEHSLRSIGKAGANRWRGIRPTVRGVVMNPVDHPHGGGEGKTAAGMHPVSPWGTKTKGYRTRSNKRTTSMIVQRRHKR</sequence>
<evidence type="ECO:0000256" key="1">
    <source>
        <dbReference type="ARBA" id="ARBA00005636"/>
    </source>
</evidence>
<feature type="region of interest" description="Disordered" evidence="6">
    <location>
        <begin position="32"/>
        <end position="59"/>
    </location>
</feature>
<evidence type="ECO:0000256" key="4">
    <source>
        <dbReference type="ARBA" id="ARBA00035242"/>
    </source>
</evidence>